<accession>A0AA86ALM4</accession>
<proteinExistence type="predicted"/>
<reference evidence="2 3" key="1">
    <citation type="journal article" date="2014" name="Environ. Microbiol.">
        <title>Insights into organohalide respiration and the versatile catabolism of Sulfurospirillum multivorans gained from comparative genomics and physiological studies.</title>
        <authorList>
            <person name="Goris T."/>
            <person name="Schubert T."/>
            <person name="Gadkari J."/>
            <person name="Wubet T."/>
            <person name="Tarkka M."/>
            <person name="Buscot F."/>
            <person name="Adrian L."/>
            <person name="Diekert G."/>
        </authorList>
    </citation>
    <scope>NUCLEOTIDE SEQUENCE [LARGE SCALE GENOMIC DNA]</scope>
    <source>
        <strain evidence="3">DM 12446 / JCM 15788 / NBRC 109480</strain>
    </source>
</reference>
<dbReference type="EMBL" id="CP007201">
    <property type="protein sequence ID" value="AHJ13100.1"/>
    <property type="molecule type" value="Genomic_DNA"/>
</dbReference>
<feature type="signal peptide" evidence="1">
    <location>
        <begin position="1"/>
        <end position="17"/>
    </location>
</feature>
<dbReference type="RefSeq" id="WP_025344972.1">
    <property type="nucleotide sequence ID" value="NZ_CP007201.1"/>
</dbReference>
<evidence type="ECO:0008006" key="4">
    <source>
        <dbReference type="Google" id="ProtNLM"/>
    </source>
</evidence>
<evidence type="ECO:0000313" key="3">
    <source>
        <dbReference type="Proteomes" id="UP000019322"/>
    </source>
</evidence>
<protein>
    <recommendedName>
        <fullName evidence="4">Periplasmic protein</fullName>
    </recommendedName>
</protein>
<gene>
    <name evidence="2" type="ORF">SMUL_1845</name>
</gene>
<keyword evidence="1" id="KW-0732">Signal</keyword>
<sequence>MKKIVLASLLLVGSLFANEGISFQKNNLFIVSNNNVTSNVFRIDDISCLTTNNTGEHYVVLKQSSQMIRIMSDQTFVFIAQKVLENTKEAK</sequence>
<dbReference type="KEGG" id="smul:SMUL_1845"/>
<dbReference type="AlphaFoldDB" id="A0AA86ALM4"/>
<feature type="chain" id="PRO_5041683311" description="Periplasmic protein" evidence="1">
    <location>
        <begin position="18"/>
        <end position="91"/>
    </location>
</feature>
<dbReference type="Proteomes" id="UP000019322">
    <property type="component" value="Chromosome"/>
</dbReference>
<evidence type="ECO:0000256" key="1">
    <source>
        <dbReference type="SAM" id="SignalP"/>
    </source>
</evidence>
<evidence type="ECO:0000313" key="2">
    <source>
        <dbReference type="EMBL" id="AHJ13100.1"/>
    </source>
</evidence>
<name>A0AA86ALM4_SULMK</name>
<organism evidence="2 3">
    <name type="scientific">Sulfurospirillum multivorans (strain DM 12446 / JCM 15788 / NBRC 109480)</name>
    <dbReference type="NCBI Taxonomy" id="1150621"/>
    <lineage>
        <taxon>Bacteria</taxon>
        <taxon>Pseudomonadati</taxon>
        <taxon>Campylobacterota</taxon>
        <taxon>Epsilonproteobacteria</taxon>
        <taxon>Campylobacterales</taxon>
        <taxon>Sulfurospirillaceae</taxon>
        <taxon>Sulfurospirillum</taxon>
    </lineage>
</organism>